<dbReference type="NCBIfam" id="TIGR00229">
    <property type="entry name" value="sensory_box"/>
    <property type="match status" value="1"/>
</dbReference>
<dbReference type="KEGG" id="spib:G8759_27580"/>
<dbReference type="AlphaFoldDB" id="A0A6G9AUG5"/>
<dbReference type="RefSeq" id="WP_167215722.1">
    <property type="nucleotide sequence ID" value="NZ_CP050063.1"/>
</dbReference>
<dbReference type="CDD" id="cd00130">
    <property type="entry name" value="PAS"/>
    <property type="match status" value="1"/>
</dbReference>
<dbReference type="PROSITE" id="PS50112">
    <property type="entry name" value="PAS"/>
    <property type="match status" value="1"/>
</dbReference>
<gene>
    <name evidence="5" type="ORF">G8759_27580</name>
</gene>
<dbReference type="SUPFAM" id="SSF55785">
    <property type="entry name" value="PYP-like sensor domain (PAS domain)"/>
    <property type="match status" value="1"/>
</dbReference>
<dbReference type="Proteomes" id="UP000501802">
    <property type="component" value="Chromosome"/>
</dbReference>
<dbReference type="EMBL" id="CP050063">
    <property type="protein sequence ID" value="QIP16127.1"/>
    <property type="molecule type" value="Genomic_DNA"/>
</dbReference>
<accession>A0A6G9AUG5</accession>
<dbReference type="Gene3D" id="3.30.450.20">
    <property type="entry name" value="PAS domain"/>
    <property type="match status" value="1"/>
</dbReference>
<keyword evidence="2" id="KW-0288">FMN</keyword>
<keyword evidence="3" id="KW-0157">Chromophore</keyword>
<keyword evidence="1" id="KW-0285">Flavoprotein</keyword>
<dbReference type="PANTHER" id="PTHR47429:SF2">
    <property type="entry name" value="PROTEIN TWIN LOV 1"/>
    <property type="match status" value="1"/>
</dbReference>
<feature type="domain" description="PAS" evidence="4">
    <location>
        <begin position="68"/>
        <end position="123"/>
    </location>
</feature>
<evidence type="ECO:0000256" key="2">
    <source>
        <dbReference type="ARBA" id="ARBA00022643"/>
    </source>
</evidence>
<keyword evidence="6" id="KW-1185">Reference proteome</keyword>
<evidence type="ECO:0000313" key="6">
    <source>
        <dbReference type="Proteomes" id="UP000501802"/>
    </source>
</evidence>
<dbReference type="InterPro" id="IPR035965">
    <property type="entry name" value="PAS-like_dom_sf"/>
</dbReference>
<protein>
    <submittedName>
        <fullName evidence="5">PAS domain-containing protein</fullName>
    </submittedName>
</protein>
<evidence type="ECO:0000259" key="4">
    <source>
        <dbReference type="PROSITE" id="PS50112"/>
    </source>
</evidence>
<dbReference type="Pfam" id="PF13426">
    <property type="entry name" value="PAS_9"/>
    <property type="match status" value="1"/>
</dbReference>
<proteinExistence type="predicted"/>
<dbReference type="InterPro" id="IPR000014">
    <property type="entry name" value="PAS"/>
</dbReference>
<dbReference type="PANTHER" id="PTHR47429">
    <property type="entry name" value="PROTEIN TWIN LOV 1"/>
    <property type="match status" value="1"/>
</dbReference>
<organism evidence="5 6">
    <name type="scientific">Spirosoma aureum</name>
    <dbReference type="NCBI Taxonomy" id="2692134"/>
    <lineage>
        <taxon>Bacteria</taxon>
        <taxon>Pseudomonadati</taxon>
        <taxon>Bacteroidota</taxon>
        <taxon>Cytophagia</taxon>
        <taxon>Cytophagales</taxon>
        <taxon>Cytophagaceae</taxon>
        <taxon>Spirosoma</taxon>
    </lineage>
</organism>
<evidence type="ECO:0000313" key="5">
    <source>
        <dbReference type="EMBL" id="QIP16127.1"/>
    </source>
</evidence>
<name>A0A6G9AUG5_9BACT</name>
<reference evidence="5 6" key="1">
    <citation type="submission" date="2020-03" db="EMBL/GenBank/DDBJ databases">
        <authorList>
            <person name="Kim M.K."/>
        </authorList>
    </citation>
    <scope>NUCLEOTIDE SEQUENCE [LARGE SCALE GENOMIC DNA]</scope>
    <source>
        <strain evidence="5 6">BT328</strain>
    </source>
</reference>
<evidence type="ECO:0000256" key="1">
    <source>
        <dbReference type="ARBA" id="ARBA00022630"/>
    </source>
</evidence>
<sequence length="175" mass="20654">MDFCGPYDKQVANTYRVTQITPLWGGWEFRQKPALSTGTAGWLALAKTYDWELSAPVRRDLISGEWAIVITDTSQIIRYVNNQFERMTGYKNHEAMGRRPDFLQGIKTDPVSRQRIRKAIDQQKIVDERILNYRKDQTAYWCHIIIRPIVNRQRQVVNFVAFEQEIESDDRYSHQ</sequence>
<evidence type="ECO:0000256" key="3">
    <source>
        <dbReference type="ARBA" id="ARBA00022991"/>
    </source>
</evidence>